<keyword evidence="4 7" id="KW-0812">Transmembrane</keyword>
<dbReference type="OrthoDB" id="9804353at2"/>
<feature type="transmembrane region" description="Helical" evidence="7">
    <location>
        <begin position="216"/>
        <end position="239"/>
    </location>
</feature>
<keyword evidence="6 7" id="KW-0472">Membrane</keyword>
<dbReference type="GO" id="GO:0005886">
    <property type="term" value="C:plasma membrane"/>
    <property type="evidence" value="ECO:0007669"/>
    <property type="project" value="UniProtKB-SubCell"/>
</dbReference>
<evidence type="ECO:0000256" key="6">
    <source>
        <dbReference type="ARBA" id="ARBA00023136"/>
    </source>
</evidence>
<dbReference type="InterPro" id="IPR035906">
    <property type="entry name" value="MetI-like_sf"/>
</dbReference>
<protein>
    <submittedName>
        <fullName evidence="9">ABC transporter permease</fullName>
    </submittedName>
</protein>
<dbReference type="PANTHER" id="PTHR30151">
    <property type="entry name" value="ALKANE SULFONATE ABC TRANSPORTER-RELATED, MEMBRANE SUBUNIT"/>
    <property type="match status" value="1"/>
</dbReference>
<gene>
    <name evidence="9" type="ORF">FCL54_13405</name>
</gene>
<dbReference type="RefSeq" id="WP_138127144.1">
    <property type="nucleotide sequence ID" value="NZ_SWLG01000008.1"/>
</dbReference>
<dbReference type="Pfam" id="PF00528">
    <property type="entry name" value="BPD_transp_1"/>
    <property type="match status" value="1"/>
</dbReference>
<feature type="transmembrane region" description="Helical" evidence="7">
    <location>
        <begin position="58"/>
        <end position="79"/>
    </location>
</feature>
<dbReference type="InterPro" id="IPR000515">
    <property type="entry name" value="MetI-like"/>
</dbReference>
<keyword evidence="3" id="KW-1003">Cell membrane</keyword>
<dbReference type="CDD" id="cd06261">
    <property type="entry name" value="TM_PBP2"/>
    <property type="match status" value="1"/>
</dbReference>
<name>A0A5R9F0A3_9BACL</name>
<dbReference type="EMBL" id="SWLG01000008">
    <property type="protein sequence ID" value="TLS36947.1"/>
    <property type="molecule type" value="Genomic_DNA"/>
</dbReference>
<evidence type="ECO:0000259" key="8">
    <source>
        <dbReference type="PROSITE" id="PS50928"/>
    </source>
</evidence>
<comment type="subcellular location">
    <subcellularLocation>
        <location evidence="1 7">Cell membrane</location>
        <topology evidence="1 7">Multi-pass membrane protein</topology>
    </subcellularLocation>
</comment>
<dbReference type="AlphaFoldDB" id="A0A5R9F0A3"/>
<keyword evidence="10" id="KW-1185">Reference proteome</keyword>
<feature type="transmembrane region" description="Helical" evidence="7">
    <location>
        <begin position="91"/>
        <end position="116"/>
    </location>
</feature>
<accession>A0A5R9F0A3</accession>
<organism evidence="9 10">
    <name type="scientific">Exobacillus caeni</name>
    <dbReference type="NCBI Taxonomy" id="2574798"/>
    <lineage>
        <taxon>Bacteria</taxon>
        <taxon>Bacillati</taxon>
        <taxon>Bacillota</taxon>
        <taxon>Bacilli</taxon>
        <taxon>Bacillales</taxon>
        <taxon>Guptibacillaceae</taxon>
        <taxon>Exobacillus</taxon>
    </lineage>
</organism>
<dbReference type="Gene3D" id="1.10.3720.10">
    <property type="entry name" value="MetI-like"/>
    <property type="match status" value="1"/>
</dbReference>
<keyword evidence="5 7" id="KW-1133">Transmembrane helix</keyword>
<evidence type="ECO:0000256" key="3">
    <source>
        <dbReference type="ARBA" id="ARBA00022475"/>
    </source>
</evidence>
<sequence>MRKLHSYLLSSSLVLVLLVIWEIGAWSYGKSFILPTPSEIAVKLWELREVLIFEHLPATLLIIVIGLAISIIVGFGLAIWMNVSRIAEKAFYPIIISSQTIPIIALAPIFVLWFGYSIWSKVVVTVLITFFPITVSAFDGLRSSDKDLKELMLTMGASKKDLFLKLDVPSAMPSIFSGLKVAVTMSVIGAAIGEWLGAQAGLGYFSRRMMTQFDGAAVFAPIVLLSAVGILLFLLVTVIEKIVLRWRKQV</sequence>
<evidence type="ECO:0000256" key="2">
    <source>
        <dbReference type="ARBA" id="ARBA00022448"/>
    </source>
</evidence>
<dbReference type="PANTHER" id="PTHR30151:SF20">
    <property type="entry name" value="ABC TRANSPORTER PERMEASE PROTEIN HI_0355-RELATED"/>
    <property type="match status" value="1"/>
</dbReference>
<keyword evidence="2 7" id="KW-0813">Transport</keyword>
<evidence type="ECO:0000256" key="4">
    <source>
        <dbReference type="ARBA" id="ARBA00022692"/>
    </source>
</evidence>
<feature type="transmembrane region" description="Helical" evidence="7">
    <location>
        <begin position="175"/>
        <end position="196"/>
    </location>
</feature>
<evidence type="ECO:0000313" key="10">
    <source>
        <dbReference type="Proteomes" id="UP000308230"/>
    </source>
</evidence>
<dbReference type="GO" id="GO:0055085">
    <property type="term" value="P:transmembrane transport"/>
    <property type="evidence" value="ECO:0007669"/>
    <property type="project" value="InterPro"/>
</dbReference>
<comment type="caution">
    <text evidence="9">The sequence shown here is derived from an EMBL/GenBank/DDBJ whole genome shotgun (WGS) entry which is preliminary data.</text>
</comment>
<feature type="domain" description="ABC transmembrane type-1" evidence="8">
    <location>
        <begin position="56"/>
        <end position="243"/>
    </location>
</feature>
<comment type="similarity">
    <text evidence="7">Belongs to the binding-protein-dependent transport system permease family.</text>
</comment>
<dbReference type="SUPFAM" id="SSF161098">
    <property type="entry name" value="MetI-like"/>
    <property type="match status" value="1"/>
</dbReference>
<proteinExistence type="inferred from homology"/>
<reference evidence="9 10" key="1">
    <citation type="submission" date="2019-04" db="EMBL/GenBank/DDBJ databases">
        <title>Bacillus caeni sp. nov., a bacterium isolated from mangrove sediment.</title>
        <authorList>
            <person name="Huang H."/>
            <person name="Mo K."/>
            <person name="Hu Y."/>
        </authorList>
    </citation>
    <scope>NUCLEOTIDE SEQUENCE [LARGE SCALE GENOMIC DNA]</scope>
    <source>
        <strain evidence="9 10">HB172195</strain>
    </source>
</reference>
<feature type="transmembrane region" description="Helical" evidence="7">
    <location>
        <begin position="122"/>
        <end position="141"/>
    </location>
</feature>
<evidence type="ECO:0000256" key="5">
    <source>
        <dbReference type="ARBA" id="ARBA00022989"/>
    </source>
</evidence>
<evidence type="ECO:0000313" key="9">
    <source>
        <dbReference type="EMBL" id="TLS36947.1"/>
    </source>
</evidence>
<evidence type="ECO:0000256" key="1">
    <source>
        <dbReference type="ARBA" id="ARBA00004651"/>
    </source>
</evidence>
<dbReference type="PROSITE" id="PS50928">
    <property type="entry name" value="ABC_TM1"/>
    <property type="match status" value="1"/>
</dbReference>
<feature type="transmembrane region" description="Helical" evidence="7">
    <location>
        <begin position="7"/>
        <end position="28"/>
    </location>
</feature>
<evidence type="ECO:0000256" key="7">
    <source>
        <dbReference type="RuleBase" id="RU363032"/>
    </source>
</evidence>
<dbReference type="Proteomes" id="UP000308230">
    <property type="component" value="Unassembled WGS sequence"/>
</dbReference>